<dbReference type="Proteomes" id="UP000285190">
    <property type="component" value="Unassembled WGS sequence"/>
</dbReference>
<dbReference type="GO" id="GO:0016788">
    <property type="term" value="F:hydrolase activity, acting on ester bonds"/>
    <property type="evidence" value="ECO:0007669"/>
    <property type="project" value="UniProtKB-ARBA"/>
</dbReference>
<feature type="signal peptide" evidence="1">
    <location>
        <begin position="1"/>
        <end position="20"/>
    </location>
</feature>
<dbReference type="OrthoDB" id="9792428at2"/>
<dbReference type="AlphaFoldDB" id="A0A418WVQ6"/>
<dbReference type="RefSeq" id="WP_119742871.1">
    <property type="nucleotide sequence ID" value="NZ_QYUN01000003.1"/>
</dbReference>
<accession>A0A418WVQ6</accession>
<evidence type="ECO:0000313" key="2">
    <source>
        <dbReference type="EMBL" id="RJF96733.1"/>
    </source>
</evidence>
<keyword evidence="3" id="KW-1185">Reference proteome</keyword>
<dbReference type="EMBL" id="QYUN01000003">
    <property type="protein sequence ID" value="RJF96733.1"/>
    <property type="molecule type" value="Genomic_DNA"/>
</dbReference>
<dbReference type="SUPFAM" id="SSF52266">
    <property type="entry name" value="SGNH hydrolase"/>
    <property type="match status" value="1"/>
</dbReference>
<dbReference type="Gene3D" id="3.40.50.1110">
    <property type="entry name" value="SGNH hydrolase"/>
    <property type="match status" value="1"/>
</dbReference>
<organism evidence="2 3">
    <name type="scientific">Noviherbaspirillum cavernae</name>
    <dbReference type="NCBI Taxonomy" id="2320862"/>
    <lineage>
        <taxon>Bacteria</taxon>
        <taxon>Pseudomonadati</taxon>
        <taxon>Pseudomonadota</taxon>
        <taxon>Betaproteobacteria</taxon>
        <taxon>Burkholderiales</taxon>
        <taxon>Oxalobacteraceae</taxon>
        <taxon>Noviherbaspirillum</taxon>
    </lineage>
</organism>
<feature type="chain" id="PRO_5019272317" evidence="1">
    <location>
        <begin position="21"/>
        <end position="262"/>
    </location>
</feature>
<name>A0A418WVQ6_9BURK</name>
<gene>
    <name evidence="2" type="ORF">D3870_20215</name>
</gene>
<keyword evidence="2" id="KW-0378">Hydrolase</keyword>
<evidence type="ECO:0000256" key="1">
    <source>
        <dbReference type="SAM" id="SignalP"/>
    </source>
</evidence>
<dbReference type="InterPro" id="IPR036514">
    <property type="entry name" value="SGNH_hydro_sf"/>
</dbReference>
<evidence type="ECO:0000313" key="3">
    <source>
        <dbReference type="Proteomes" id="UP000285190"/>
    </source>
</evidence>
<comment type="caution">
    <text evidence="2">The sequence shown here is derived from an EMBL/GenBank/DDBJ whole genome shotgun (WGS) entry which is preliminary data.</text>
</comment>
<proteinExistence type="predicted"/>
<protein>
    <submittedName>
        <fullName evidence="2">SGNH/GDSL hydrolase family protein</fullName>
    </submittedName>
</protein>
<sequence length="262" mass="28235">MIVRLLFLSLALLVSTVAQTAPAELPPMRILFIGNSYTYYNDMPQLLARLASVSGVARPVQAETIAVGGASLKSHWDKGQAQAVIGRGKWDYVVLQEHSLLPLREPTATRHAIRLFHERIKAAGAKTILYLTWARAHAPQTQAELNRAYDSIGKEPGISVAPVGPAWLFARKADPGIPLYESDDSHPSILGSYLAAYVFHVVLFGQAPQRLMAPGGLSGEEHAALLAAAVKAVADTGALQRRERTLLKREGDAIGLASHGSH</sequence>
<reference evidence="2 3" key="1">
    <citation type="submission" date="2018-09" db="EMBL/GenBank/DDBJ databases">
        <authorList>
            <person name="Zhu H."/>
        </authorList>
    </citation>
    <scope>NUCLEOTIDE SEQUENCE [LARGE SCALE GENOMIC DNA]</scope>
    <source>
        <strain evidence="2 3">K2R10-39</strain>
    </source>
</reference>
<keyword evidence="1" id="KW-0732">Signal</keyword>